<dbReference type="EMBL" id="JAGSOJ010000001">
    <property type="protein sequence ID" value="MCM1988171.1"/>
    <property type="molecule type" value="Genomic_DNA"/>
</dbReference>
<reference evidence="4" key="1">
    <citation type="journal article" date="2021" name="mSystems">
        <title>Bacteria and Archaea Synergistically Convert Glycine Betaine to Biogenic Methane in the Formosa Cold Seep of the South China Sea.</title>
        <authorList>
            <person name="Li L."/>
            <person name="Zhang W."/>
            <person name="Zhang S."/>
            <person name="Song L."/>
            <person name="Sun Q."/>
            <person name="Zhang H."/>
            <person name="Xiang H."/>
            <person name="Dong X."/>
        </authorList>
    </citation>
    <scope>NUCLEOTIDE SEQUENCE</scope>
    <source>
        <strain evidence="4">ZWT</strain>
    </source>
</reference>
<evidence type="ECO:0000256" key="2">
    <source>
        <dbReference type="ARBA" id="ARBA00022679"/>
    </source>
</evidence>
<dbReference type="Pfam" id="PF05175">
    <property type="entry name" value="MTS"/>
    <property type="match status" value="1"/>
</dbReference>
<gene>
    <name evidence="4" type="ORF">KDK92_00350</name>
</gene>
<dbReference type="InterPro" id="IPR029063">
    <property type="entry name" value="SAM-dependent_MTases_sf"/>
</dbReference>
<keyword evidence="5" id="KW-1185">Reference proteome</keyword>
<dbReference type="Proteomes" id="UP001056429">
    <property type="component" value="Unassembled WGS sequence"/>
</dbReference>
<sequence length="203" mass="22595">MEHYFSSTSSTEHKKHTLDYYINGEKIKLTSSNAVFSKTKVDFGSDLLIKTFLDNNKNIKGDLLDVGCGYGTFGVTFAKFYPEINVTMVDVNERAMELASENAEANGVGDRVKVFKSDKLDSVTKKYDYIITNPPIRAGKEVVHGIYEGAAEHLNDGGKIYVVIQKKQGAPSSQEKLESLFGNCIIENKKSGYFILVSEKKLK</sequence>
<organism evidence="4 5">
    <name type="scientific">Oceanirhabdus seepicola</name>
    <dbReference type="NCBI Taxonomy" id="2828781"/>
    <lineage>
        <taxon>Bacteria</taxon>
        <taxon>Bacillati</taxon>
        <taxon>Bacillota</taxon>
        <taxon>Clostridia</taxon>
        <taxon>Eubacteriales</taxon>
        <taxon>Clostridiaceae</taxon>
        <taxon>Oceanirhabdus</taxon>
    </lineage>
</organism>
<reference evidence="4" key="2">
    <citation type="submission" date="2021-04" db="EMBL/GenBank/DDBJ databases">
        <authorList>
            <person name="Dong X."/>
        </authorList>
    </citation>
    <scope>NUCLEOTIDE SEQUENCE</scope>
    <source>
        <strain evidence="4">ZWT</strain>
    </source>
</reference>
<proteinExistence type="predicted"/>
<dbReference type="RefSeq" id="WP_250856970.1">
    <property type="nucleotide sequence ID" value="NZ_JAGSOJ010000001.1"/>
</dbReference>
<dbReference type="InterPro" id="IPR007848">
    <property type="entry name" value="Small_mtfrase_dom"/>
</dbReference>
<evidence type="ECO:0000259" key="3">
    <source>
        <dbReference type="Pfam" id="PF05175"/>
    </source>
</evidence>
<keyword evidence="1 4" id="KW-0489">Methyltransferase</keyword>
<name>A0A9J6NV82_9CLOT</name>
<dbReference type="InterPro" id="IPR046977">
    <property type="entry name" value="RsmC/RlmG"/>
</dbReference>
<dbReference type="GO" id="GO:0032259">
    <property type="term" value="P:methylation"/>
    <property type="evidence" value="ECO:0007669"/>
    <property type="project" value="UniProtKB-KW"/>
</dbReference>
<dbReference type="SUPFAM" id="SSF53335">
    <property type="entry name" value="S-adenosyl-L-methionine-dependent methyltransferases"/>
    <property type="match status" value="1"/>
</dbReference>
<protein>
    <submittedName>
        <fullName evidence="4">Class I SAM-dependent methyltransferase</fullName>
    </submittedName>
</protein>
<dbReference type="GO" id="GO:0008757">
    <property type="term" value="F:S-adenosylmethionine-dependent methyltransferase activity"/>
    <property type="evidence" value="ECO:0007669"/>
    <property type="project" value="InterPro"/>
</dbReference>
<dbReference type="CDD" id="cd02440">
    <property type="entry name" value="AdoMet_MTases"/>
    <property type="match status" value="1"/>
</dbReference>
<evidence type="ECO:0000256" key="1">
    <source>
        <dbReference type="ARBA" id="ARBA00022603"/>
    </source>
</evidence>
<keyword evidence="2" id="KW-0808">Transferase</keyword>
<dbReference type="PANTHER" id="PTHR47816">
    <property type="entry name" value="RIBOSOMAL RNA SMALL SUBUNIT METHYLTRANSFERASE C"/>
    <property type="match status" value="1"/>
</dbReference>
<dbReference type="AlphaFoldDB" id="A0A9J6NV82"/>
<evidence type="ECO:0000313" key="4">
    <source>
        <dbReference type="EMBL" id="MCM1988171.1"/>
    </source>
</evidence>
<comment type="caution">
    <text evidence="4">The sequence shown here is derived from an EMBL/GenBank/DDBJ whole genome shotgun (WGS) entry which is preliminary data.</text>
</comment>
<dbReference type="Gene3D" id="3.40.50.150">
    <property type="entry name" value="Vaccinia Virus protein VP39"/>
    <property type="match status" value="1"/>
</dbReference>
<accession>A0A9J6NV82</accession>
<feature type="domain" description="Methyltransferase small" evidence="3">
    <location>
        <begin position="27"/>
        <end position="196"/>
    </location>
</feature>
<dbReference type="PANTHER" id="PTHR47816:SF4">
    <property type="entry name" value="RIBOSOMAL RNA SMALL SUBUNIT METHYLTRANSFERASE C"/>
    <property type="match status" value="1"/>
</dbReference>
<evidence type="ECO:0000313" key="5">
    <source>
        <dbReference type="Proteomes" id="UP001056429"/>
    </source>
</evidence>